<dbReference type="InterPro" id="IPR004327">
    <property type="entry name" value="Phstyr_phstse_ac"/>
</dbReference>
<dbReference type="SUPFAM" id="SSF140984">
    <property type="entry name" value="PTPA-like"/>
    <property type="match status" value="1"/>
</dbReference>
<evidence type="ECO:0000256" key="3">
    <source>
        <dbReference type="ARBA" id="ARBA00004496"/>
    </source>
</evidence>
<dbReference type="GO" id="GO:0005737">
    <property type="term" value="C:cytoplasm"/>
    <property type="evidence" value="ECO:0007669"/>
    <property type="project" value="UniProtKB-SubCell"/>
</dbReference>
<name>W7ICM9_9PEZI</name>
<reference evidence="12 13" key="1">
    <citation type="submission" date="2013-05" db="EMBL/GenBank/DDBJ databases">
        <title>Drechslerella stenobrocha genome reveals carnivorous origination and mechanical trapping mechanism of predatory fungi.</title>
        <authorList>
            <person name="Liu X."/>
            <person name="Zhang W."/>
            <person name="Liu K."/>
        </authorList>
    </citation>
    <scope>NUCLEOTIDE SEQUENCE [LARGE SCALE GENOMIC DNA]</scope>
    <source>
        <strain evidence="12 13">248</strain>
    </source>
</reference>
<feature type="region of interest" description="Disordered" evidence="11">
    <location>
        <begin position="421"/>
        <end position="508"/>
    </location>
</feature>
<feature type="compositionally biased region" description="Basic and acidic residues" evidence="11">
    <location>
        <begin position="499"/>
        <end position="508"/>
    </location>
</feature>
<dbReference type="GO" id="GO:0007052">
    <property type="term" value="P:mitotic spindle organization"/>
    <property type="evidence" value="ECO:0007669"/>
    <property type="project" value="TreeGrafter"/>
</dbReference>
<dbReference type="FunFam" id="1.20.120.1150:FF:000003">
    <property type="entry name" value="Serine/threonine-protein phosphatase 2A activator"/>
    <property type="match status" value="1"/>
</dbReference>
<dbReference type="InterPro" id="IPR043170">
    <property type="entry name" value="PTPA_C_lid"/>
</dbReference>
<sequence>MADALTVIDVSSHTFHEPKKLINSLQDLQPFLNSKAHRLIVSFIQHLSKAVTPRGPDTRSTESCFADSADIVVSPPVAQIVELLATIQAIIDERSPELLRKYLPAHIVNAPPRESGVSALDELNVYLLGGFGSAQRLDYGTGHELSFFAFLCGIWVLGGFETGRDEFALVFKAFGAYLEIVRKLVVTYNLEPAGSHGVWGLDDHSFLPYIFGSAQLAATPEGSGPPAPGSIVEESTVARERKRNMYFGAIGFIRDVKTGPFWEHSPYLYDISGAIGGWKKINQGMMKMYAAEVLGKFPVVQHFPFGSIFSWDQAPGASLSSSSSGFDTAAPTSNSSTMPPPSTTPSKPQKCRVSLANPANRLPTPTIASLRGGPAVMSPPARPTVTPPSNIVLNPETTATVPVPGGFAPSIGGVAVTTAPWAKPPTGPSGFGKGSGGGSEAGMSPGGGGGGGGTGAGSPDSASIAESPVRRVRSGSVTIASTGSLAGGKVTEYTNNQETGKEEPRESL</sequence>
<dbReference type="CDD" id="cd04087">
    <property type="entry name" value="PTPA"/>
    <property type="match status" value="1"/>
</dbReference>
<comment type="subcellular location">
    <subcellularLocation>
        <location evidence="3 10">Cytoplasm</location>
    </subcellularLocation>
    <subcellularLocation>
        <location evidence="2">Nucleus</location>
    </subcellularLocation>
</comment>
<proteinExistence type="inferred from homology"/>
<evidence type="ECO:0000256" key="11">
    <source>
        <dbReference type="SAM" id="MobiDB-lite"/>
    </source>
</evidence>
<feature type="compositionally biased region" description="Polar residues" evidence="11">
    <location>
        <begin position="475"/>
        <end position="484"/>
    </location>
</feature>
<evidence type="ECO:0000256" key="6">
    <source>
        <dbReference type="ARBA" id="ARBA00023110"/>
    </source>
</evidence>
<accession>W7ICM9</accession>
<dbReference type="InterPro" id="IPR037218">
    <property type="entry name" value="PTPA_sf"/>
</dbReference>
<dbReference type="AlphaFoldDB" id="W7ICM9"/>
<evidence type="ECO:0000256" key="8">
    <source>
        <dbReference type="ARBA" id="ARBA00023242"/>
    </source>
</evidence>
<dbReference type="GO" id="GO:0008160">
    <property type="term" value="F:protein tyrosine phosphatase activator activity"/>
    <property type="evidence" value="ECO:0007669"/>
    <property type="project" value="TreeGrafter"/>
</dbReference>
<evidence type="ECO:0000313" key="12">
    <source>
        <dbReference type="EMBL" id="EWC46885.1"/>
    </source>
</evidence>
<dbReference type="PANTHER" id="PTHR10012">
    <property type="entry name" value="SERINE/THREONINE-PROTEIN PHOSPHATASE 2A REGULATORY SUBUNIT B"/>
    <property type="match status" value="1"/>
</dbReference>
<keyword evidence="6 10" id="KW-0697">Rotamase</keyword>
<dbReference type="Proteomes" id="UP000024837">
    <property type="component" value="Unassembled WGS sequence"/>
</dbReference>
<keyword evidence="13" id="KW-1185">Reference proteome</keyword>
<evidence type="ECO:0000256" key="5">
    <source>
        <dbReference type="ARBA" id="ARBA00022490"/>
    </source>
</evidence>
<dbReference type="HOGENOM" id="CLU_030733_2_0_1"/>
<comment type="function">
    <text evidence="9">PPIases accelerate the folding of proteins. It catalyzes the cis-trans isomerization of proline imidic peptide bonds in oligopeptides. Acts as a regulatory subunit for PP2A-like phosphatases modulating their activity or substrate specificity, probably by inducing a conformational change in the catalytic subunit, a direct target of the PPIase. Can reactivate inactive phosphatase PP2A-phosphatase methylesterase complexes (PP2Ai) in presence of ATP and Mg(2+) by dissociating the inactive form from the complex.</text>
</comment>
<organism evidence="12 13">
    <name type="scientific">Drechslerella stenobrocha 248</name>
    <dbReference type="NCBI Taxonomy" id="1043628"/>
    <lineage>
        <taxon>Eukaryota</taxon>
        <taxon>Fungi</taxon>
        <taxon>Dikarya</taxon>
        <taxon>Ascomycota</taxon>
        <taxon>Pezizomycotina</taxon>
        <taxon>Orbiliomycetes</taxon>
        <taxon>Orbiliales</taxon>
        <taxon>Orbiliaceae</taxon>
        <taxon>Drechslerella</taxon>
    </lineage>
</organism>
<feature type="compositionally biased region" description="Low complexity" evidence="11">
    <location>
        <begin position="320"/>
        <end position="337"/>
    </location>
</feature>
<keyword evidence="5 10" id="KW-0963">Cytoplasm</keyword>
<dbReference type="GO" id="GO:0000159">
    <property type="term" value="C:protein phosphatase type 2A complex"/>
    <property type="evidence" value="ECO:0007669"/>
    <property type="project" value="TreeGrafter"/>
</dbReference>
<dbReference type="GO" id="GO:0005634">
    <property type="term" value="C:nucleus"/>
    <property type="evidence" value="ECO:0007669"/>
    <property type="project" value="UniProtKB-SubCell"/>
</dbReference>
<dbReference type="Gene3D" id="1.20.120.1150">
    <property type="match status" value="1"/>
</dbReference>
<feature type="region of interest" description="Disordered" evidence="11">
    <location>
        <begin position="320"/>
        <end position="393"/>
    </location>
</feature>
<comment type="catalytic activity">
    <reaction evidence="1 10">
        <text>[protein]-peptidylproline (omega=180) = [protein]-peptidylproline (omega=0)</text>
        <dbReference type="Rhea" id="RHEA:16237"/>
        <dbReference type="Rhea" id="RHEA-COMP:10747"/>
        <dbReference type="Rhea" id="RHEA-COMP:10748"/>
        <dbReference type="ChEBI" id="CHEBI:83833"/>
        <dbReference type="ChEBI" id="CHEBI:83834"/>
        <dbReference type="EC" id="5.2.1.8"/>
    </reaction>
</comment>
<keyword evidence="7 10" id="KW-0413">Isomerase</keyword>
<protein>
    <recommendedName>
        <fullName evidence="10">Serine/threonine-protein phosphatase 2A activator</fullName>
        <ecNumber evidence="10">5.2.1.8</ecNumber>
    </recommendedName>
    <alternativeName>
        <fullName evidence="10">Phosphotyrosyl phosphatase activator</fullName>
    </alternativeName>
</protein>
<gene>
    <name evidence="12" type="ORF">DRE_03897</name>
</gene>
<comment type="similarity">
    <text evidence="4 10">Belongs to the PTPA-type PPIase family.</text>
</comment>
<evidence type="ECO:0000256" key="1">
    <source>
        <dbReference type="ARBA" id="ARBA00000971"/>
    </source>
</evidence>
<dbReference type="EMBL" id="KI966414">
    <property type="protein sequence ID" value="EWC46885.1"/>
    <property type="molecule type" value="Genomic_DNA"/>
</dbReference>
<feature type="compositionally biased region" description="Gly residues" evidence="11">
    <location>
        <begin position="429"/>
        <end position="456"/>
    </location>
</feature>
<evidence type="ECO:0000256" key="9">
    <source>
        <dbReference type="ARBA" id="ARBA00025287"/>
    </source>
</evidence>
<keyword evidence="8" id="KW-0539">Nucleus</keyword>
<evidence type="ECO:0000313" key="13">
    <source>
        <dbReference type="Proteomes" id="UP000024837"/>
    </source>
</evidence>
<dbReference type="EC" id="5.2.1.8" evidence="10"/>
<evidence type="ECO:0000256" key="2">
    <source>
        <dbReference type="ARBA" id="ARBA00004123"/>
    </source>
</evidence>
<evidence type="ECO:0000256" key="7">
    <source>
        <dbReference type="ARBA" id="ARBA00023235"/>
    </source>
</evidence>
<dbReference type="Pfam" id="PF03095">
    <property type="entry name" value="PTPA"/>
    <property type="match status" value="1"/>
</dbReference>
<dbReference type="GO" id="GO:0003755">
    <property type="term" value="F:peptidyl-prolyl cis-trans isomerase activity"/>
    <property type="evidence" value="ECO:0007669"/>
    <property type="project" value="UniProtKB-KW"/>
</dbReference>
<dbReference type="PANTHER" id="PTHR10012:SF3">
    <property type="entry name" value="SERINE_THREONINE-PROTEIN PHOSPHATASE 2A ACTIVATOR 1"/>
    <property type="match status" value="1"/>
</dbReference>
<evidence type="ECO:0000256" key="4">
    <source>
        <dbReference type="ARBA" id="ARBA00011019"/>
    </source>
</evidence>
<dbReference type="OrthoDB" id="16120at2759"/>
<evidence type="ECO:0000256" key="10">
    <source>
        <dbReference type="RuleBase" id="RU361210"/>
    </source>
</evidence>